<dbReference type="EMBL" id="JAFJYH010000011">
    <property type="protein sequence ID" value="KAG4425313.1"/>
    <property type="molecule type" value="Genomic_DNA"/>
</dbReference>
<dbReference type="PANTHER" id="PTHR38695:SF1">
    <property type="entry name" value="AMINO ACID PERMEASE_ SLC12A DOMAIN-CONTAINING PROTEIN"/>
    <property type="match status" value="1"/>
</dbReference>
<organism evidence="2 3">
    <name type="scientific">Cadophora malorum</name>
    <dbReference type="NCBI Taxonomy" id="108018"/>
    <lineage>
        <taxon>Eukaryota</taxon>
        <taxon>Fungi</taxon>
        <taxon>Dikarya</taxon>
        <taxon>Ascomycota</taxon>
        <taxon>Pezizomycotina</taxon>
        <taxon>Leotiomycetes</taxon>
        <taxon>Helotiales</taxon>
        <taxon>Ploettnerulaceae</taxon>
        <taxon>Cadophora</taxon>
    </lineage>
</organism>
<dbReference type="Proteomes" id="UP000664132">
    <property type="component" value="Unassembled WGS sequence"/>
</dbReference>
<dbReference type="InterPro" id="IPR048273">
    <property type="entry name" value="Luciferase"/>
</dbReference>
<dbReference type="PANTHER" id="PTHR38695">
    <property type="entry name" value="AMINO ACID PERMEASE_ SLC12A DOMAIN-CONTAINING PROTEIN"/>
    <property type="match status" value="1"/>
</dbReference>
<keyword evidence="3" id="KW-1185">Reference proteome</keyword>
<dbReference type="AlphaFoldDB" id="A0A8H7WII9"/>
<accession>A0A8H7WII9</accession>
<name>A0A8H7WII9_9HELO</name>
<evidence type="ECO:0000313" key="2">
    <source>
        <dbReference type="EMBL" id="KAG4425313.1"/>
    </source>
</evidence>
<comment type="caution">
    <text evidence="2">The sequence shown here is derived from an EMBL/GenBank/DDBJ whole genome shotgun (WGS) entry which is preliminary data.</text>
</comment>
<dbReference type="OrthoDB" id="5358398at2759"/>
<dbReference type="InterPro" id="IPR040841">
    <property type="entry name" value="Luciferase_dom"/>
</dbReference>
<protein>
    <recommendedName>
        <fullName evidence="1">Luciferase domain-containing protein</fullName>
    </recommendedName>
</protein>
<reference evidence="2" key="1">
    <citation type="submission" date="2021-02" db="EMBL/GenBank/DDBJ databases">
        <title>Genome sequence Cadophora malorum strain M34.</title>
        <authorList>
            <person name="Stefanovic E."/>
            <person name="Vu D."/>
            <person name="Scully C."/>
            <person name="Dijksterhuis J."/>
            <person name="Roader J."/>
            <person name="Houbraken J."/>
        </authorList>
    </citation>
    <scope>NUCLEOTIDE SEQUENCE</scope>
    <source>
        <strain evidence="2">M34</strain>
    </source>
</reference>
<sequence length="264" mass="29578">MKNLSLRRLDTAQLADLVRKNPGITIPLVGASTAVLIWCIKDYQDFLALGPGGVPYNIFGWAAITILVRPFALNEKDATWTGDYPSEGAHQEILGLPPRKGGRAKLSGIAPHRQMTQKAPESMKAPLKELFDDIVKKHPKVLETKRSLYEKHHDAIFVQSSLLLDPLSPIPQTARISRGEIGHIHHDASVHLYFSRADAKILIEKNWAERHRLARTKPFLGRVNMFGVAGTYLMIYGPRDEGELETMRTILKNSVKFMTGIEDL</sequence>
<evidence type="ECO:0000313" key="3">
    <source>
        <dbReference type="Proteomes" id="UP000664132"/>
    </source>
</evidence>
<feature type="domain" description="Luciferase" evidence="1">
    <location>
        <begin position="178"/>
        <end position="253"/>
    </location>
</feature>
<dbReference type="Pfam" id="PF17648">
    <property type="entry name" value="Luciferase"/>
    <property type="match status" value="1"/>
</dbReference>
<evidence type="ECO:0000259" key="1">
    <source>
        <dbReference type="Pfam" id="PF17648"/>
    </source>
</evidence>
<proteinExistence type="predicted"/>
<gene>
    <name evidence="2" type="ORF">IFR04_001463</name>
</gene>